<protein>
    <submittedName>
        <fullName evidence="8">Cytochrome c biogenesis protein ResB</fullName>
    </submittedName>
</protein>
<keyword evidence="2 6" id="KW-0812">Transmembrane</keyword>
<feature type="transmembrane region" description="Helical" evidence="6">
    <location>
        <begin position="163"/>
        <end position="181"/>
    </location>
</feature>
<organism evidence="8 9">
    <name type="scientific">Thauera aminoaromatica</name>
    <dbReference type="NCBI Taxonomy" id="164330"/>
    <lineage>
        <taxon>Bacteria</taxon>
        <taxon>Pseudomonadati</taxon>
        <taxon>Pseudomonadota</taxon>
        <taxon>Betaproteobacteria</taxon>
        <taxon>Rhodocyclales</taxon>
        <taxon>Zoogloeaceae</taxon>
        <taxon>Thauera</taxon>
    </lineage>
</organism>
<dbReference type="AlphaFoldDB" id="A0A5C7T2A0"/>
<dbReference type="Pfam" id="PF05140">
    <property type="entry name" value="ResB"/>
    <property type="match status" value="1"/>
</dbReference>
<proteinExistence type="predicted"/>
<dbReference type="RefSeq" id="WP_276657049.1">
    <property type="nucleotide sequence ID" value="NZ_SSFD01000052.1"/>
</dbReference>
<evidence type="ECO:0000313" key="8">
    <source>
        <dbReference type="EMBL" id="TXH89860.1"/>
    </source>
</evidence>
<keyword evidence="5 6" id="KW-0472">Membrane</keyword>
<dbReference type="Proteomes" id="UP000321192">
    <property type="component" value="Unassembled WGS sequence"/>
</dbReference>
<comment type="subcellular location">
    <subcellularLocation>
        <location evidence="1">Membrane</location>
        <topology evidence="1">Multi-pass membrane protein</topology>
    </subcellularLocation>
</comment>
<evidence type="ECO:0000256" key="6">
    <source>
        <dbReference type="SAM" id="Phobius"/>
    </source>
</evidence>
<keyword evidence="4 6" id="KW-1133">Transmembrane helix</keyword>
<keyword evidence="3" id="KW-0201">Cytochrome c-type biogenesis</keyword>
<evidence type="ECO:0000259" key="7">
    <source>
        <dbReference type="Pfam" id="PF05140"/>
    </source>
</evidence>
<feature type="domain" description="ResB-like" evidence="7">
    <location>
        <begin position="16"/>
        <end position="660"/>
    </location>
</feature>
<accession>A0A5C7T2A0</accession>
<dbReference type="PANTHER" id="PTHR31566">
    <property type="entry name" value="CYTOCHROME C BIOGENESIS PROTEIN CCS1, CHLOROPLASTIC"/>
    <property type="match status" value="1"/>
</dbReference>
<dbReference type="InterPro" id="IPR007816">
    <property type="entry name" value="ResB-like_domain"/>
</dbReference>
<evidence type="ECO:0000256" key="2">
    <source>
        <dbReference type="ARBA" id="ARBA00022692"/>
    </source>
</evidence>
<evidence type="ECO:0000256" key="4">
    <source>
        <dbReference type="ARBA" id="ARBA00022989"/>
    </source>
</evidence>
<feature type="transmembrane region" description="Helical" evidence="6">
    <location>
        <begin position="61"/>
        <end position="87"/>
    </location>
</feature>
<feature type="transmembrane region" description="Helical" evidence="6">
    <location>
        <begin position="610"/>
        <end position="628"/>
    </location>
</feature>
<dbReference type="PANTHER" id="PTHR31566:SF0">
    <property type="entry name" value="CYTOCHROME C BIOGENESIS PROTEIN CCS1, CHLOROPLASTIC"/>
    <property type="match status" value="1"/>
</dbReference>
<sequence>MQRSTLRKTYELLSSMRFAISLLTVLAIASIIGTVIKQNEPYNNYLNQFGPFWFPVFEKLGLYAVYNAAWFLLILGFLVLSTGACIVRQTRPMLKDMRSFREHARETSLAAFQHHALLAVSLPFDEAARFTREHLIRNGFRFRENVRDDGVLFAGRQGSWSRIGYFLAHAAILLICLGGLLDGNLPLKVQMALGGKHTTSGNQLIADIGPESRLGRDNWSFRGNVFVPEGKSSNVAVLNVKDGILLQDLPFTVSLRKFTLEHYDSGMPKRFASDVLITGADGKTYEKTIEVNKPVEVDGIMLYQASFEDGGSRLRLLARDLRVDGTPDQSVDVAVGDSLPLKRNGLDLTLELIAFRPFNVENLADPDTGAASGTLGTLEKHLGSGARSTAPKDLHNVGPSFQYKLRDNTGQAREYQTYMQPIAQDGAWYLLAGMRDTPDAPFRFMRIPVDADQKADAWFALRRVLLDPRRHDELARRFAATALDRGDDAALRERLQETARRTLDLFARGGFESVGKFIESTIPEGERDRAAGVFIKVLEGVTWEAWQLARQDAGLPPLKNDAQYARFVRDSLNAASDSQHYGAPLLFQLDRFDEVRATVLQATRSPGKPIVYLGSLLLVLGVFAMLYIRERRLFVLVKHSGEALVALSSNRKSLDVDTAFAAHRDALATRFTPPADAPPAIEPR</sequence>
<comment type="caution">
    <text evidence="8">The sequence shown here is derived from an EMBL/GenBank/DDBJ whole genome shotgun (WGS) entry which is preliminary data.</text>
</comment>
<evidence type="ECO:0000256" key="3">
    <source>
        <dbReference type="ARBA" id="ARBA00022748"/>
    </source>
</evidence>
<reference evidence="8 9" key="1">
    <citation type="submission" date="2018-09" db="EMBL/GenBank/DDBJ databases">
        <title>Metagenome Assembled Genomes from an Advanced Water Purification Facility.</title>
        <authorList>
            <person name="Stamps B.W."/>
            <person name="Spear J.R."/>
        </authorList>
    </citation>
    <scope>NUCLEOTIDE SEQUENCE [LARGE SCALE GENOMIC DNA]</scope>
    <source>
        <strain evidence="8">Bin_27_1</strain>
    </source>
</reference>
<evidence type="ECO:0000256" key="5">
    <source>
        <dbReference type="ARBA" id="ARBA00023136"/>
    </source>
</evidence>
<evidence type="ECO:0000256" key="1">
    <source>
        <dbReference type="ARBA" id="ARBA00004141"/>
    </source>
</evidence>
<name>A0A5C7T2A0_THASP</name>
<gene>
    <name evidence="8" type="ORF">E6Q80_03835</name>
</gene>
<evidence type="ECO:0000313" key="9">
    <source>
        <dbReference type="Proteomes" id="UP000321192"/>
    </source>
</evidence>
<dbReference type="EMBL" id="SSFD01000052">
    <property type="protein sequence ID" value="TXH89860.1"/>
    <property type="molecule type" value="Genomic_DNA"/>
</dbReference>
<dbReference type="GO" id="GO:0016020">
    <property type="term" value="C:membrane"/>
    <property type="evidence" value="ECO:0007669"/>
    <property type="project" value="UniProtKB-SubCell"/>
</dbReference>
<dbReference type="GO" id="GO:0017004">
    <property type="term" value="P:cytochrome complex assembly"/>
    <property type="evidence" value="ECO:0007669"/>
    <property type="project" value="UniProtKB-KW"/>
</dbReference>
<dbReference type="InterPro" id="IPR023494">
    <property type="entry name" value="Cyt_c_bgen_Ccs1/CcsB/ResB"/>
</dbReference>